<organism evidence="1 2">
    <name type="scientific">Streptosporangium longisporum</name>
    <dbReference type="NCBI Taxonomy" id="46187"/>
    <lineage>
        <taxon>Bacteria</taxon>
        <taxon>Bacillati</taxon>
        <taxon>Actinomycetota</taxon>
        <taxon>Actinomycetes</taxon>
        <taxon>Streptosporangiales</taxon>
        <taxon>Streptosporangiaceae</taxon>
        <taxon>Streptosporangium</taxon>
    </lineage>
</organism>
<protein>
    <submittedName>
        <fullName evidence="1">Uncharacterized protein</fullName>
    </submittedName>
</protein>
<sequence length="84" mass="8901">MPPLPVVLVDAAAVGRGHLLAVNGFTARALTAASAQKERRITWTIVDPVPADVEDLGELVVPITGAVECIRYADWLARRAGGVR</sequence>
<comment type="caution">
    <text evidence="1">The sequence shown here is derived from an EMBL/GenBank/DDBJ whole genome shotgun (WGS) entry which is preliminary data.</text>
</comment>
<accession>A0ABP6L4R2</accession>
<evidence type="ECO:0000313" key="1">
    <source>
        <dbReference type="EMBL" id="GAA3027733.1"/>
    </source>
</evidence>
<gene>
    <name evidence="1" type="ORF">GCM10017559_62530</name>
</gene>
<evidence type="ECO:0000313" key="2">
    <source>
        <dbReference type="Proteomes" id="UP001499930"/>
    </source>
</evidence>
<keyword evidence="2" id="KW-1185">Reference proteome</keyword>
<dbReference type="Proteomes" id="UP001499930">
    <property type="component" value="Unassembled WGS sequence"/>
</dbReference>
<dbReference type="EMBL" id="BAAAWD010000016">
    <property type="protein sequence ID" value="GAA3027733.1"/>
    <property type="molecule type" value="Genomic_DNA"/>
</dbReference>
<name>A0ABP6L4R2_9ACTN</name>
<reference evidence="2" key="1">
    <citation type="journal article" date="2019" name="Int. J. Syst. Evol. Microbiol.">
        <title>The Global Catalogue of Microorganisms (GCM) 10K type strain sequencing project: providing services to taxonomists for standard genome sequencing and annotation.</title>
        <authorList>
            <consortium name="The Broad Institute Genomics Platform"/>
            <consortium name="The Broad Institute Genome Sequencing Center for Infectious Disease"/>
            <person name="Wu L."/>
            <person name="Ma J."/>
        </authorList>
    </citation>
    <scope>NUCLEOTIDE SEQUENCE [LARGE SCALE GENOMIC DNA]</scope>
    <source>
        <strain evidence="2">JCM 3106</strain>
    </source>
</reference>
<proteinExistence type="predicted"/>